<dbReference type="PANTHER" id="PTHR44791:SF1">
    <property type="entry name" value="TELOMERASE PROTEIN COMPONENT 1"/>
    <property type="match status" value="1"/>
</dbReference>
<feature type="compositionally biased region" description="Basic and acidic residues" evidence="4">
    <location>
        <begin position="2970"/>
        <end position="2982"/>
    </location>
</feature>
<dbReference type="Pfam" id="PF13191">
    <property type="entry name" value="AAA_16"/>
    <property type="match status" value="1"/>
</dbReference>
<name>A0A5A8CVS2_CAFRO</name>
<feature type="compositionally biased region" description="Low complexity" evidence="4">
    <location>
        <begin position="2061"/>
        <end position="2085"/>
    </location>
</feature>
<feature type="compositionally biased region" description="Polar residues" evidence="4">
    <location>
        <begin position="166"/>
        <end position="175"/>
    </location>
</feature>
<reference evidence="8 9" key="1">
    <citation type="submission" date="2019-07" db="EMBL/GenBank/DDBJ databases">
        <title>Genomes of Cafeteria roenbergensis.</title>
        <authorList>
            <person name="Fischer M.G."/>
            <person name="Hackl T."/>
            <person name="Roman M."/>
        </authorList>
    </citation>
    <scope>NUCLEOTIDE SEQUENCE [LARGE SCALE GENOMIC DNA]</scope>
    <source>
        <strain evidence="8 9">BVI</strain>
    </source>
</reference>
<dbReference type="SUPFAM" id="SSF52540">
    <property type="entry name" value="P-loop containing nucleoside triphosphate hydrolases"/>
    <property type="match status" value="1"/>
</dbReference>
<dbReference type="Gene3D" id="2.130.10.10">
    <property type="entry name" value="YVTN repeat-like/Quinoprotein amine dehydrogenase"/>
    <property type="match status" value="3"/>
</dbReference>
<feature type="compositionally biased region" description="Low complexity" evidence="4">
    <location>
        <begin position="3796"/>
        <end position="3818"/>
    </location>
</feature>
<feature type="domain" description="LSDAT prokaryote" evidence="7">
    <location>
        <begin position="3847"/>
        <end position="3937"/>
    </location>
</feature>
<feature type="region of interest" description="Disordered" evidence="4">
    <location>
        <begin position="937"/>
        <end position="1023"/>
    </location>
</feature>
<dbReference type="InterPro" id="IPR036322">
    <property type="entry name" value="WD40_repeat_dom_sf"/>
</dbReference>
<feature type="compositionally biased region" description="Basic residues" evidence="4">
    <location>
        <begin position="1916"/>
        <end position="1927"/>
    </location>
</feature>
<feature type="region of interest" description="Disordered" evidence="4">
    <location>
        <begin position="3648"/>
        <end position="3679"/>
    </location>
</feature>
<feature type="region of interest" description="Disordered" evidence="4">
    <location>
        <begin position="3792"/>
        <end position="3823"/>
    </location>
</feature>
<dbReference type="InterPro" id="IPR027417">
    <property type="entry name" value="P-loop_NTPase"/>
</dbReference>
<dbReference type="InterPro" id="IPR041482">
    <property type="entry name" value="LSDAT_prok"/>
</dbReference>
<feature type="region of interest" description="Disordered" evidence="4">
    <location>
        <begin position="2422"/>
        <end position="2488"/>
    </location>
</feature>
<feature type="region of interest" description="Disordered" evidence="4">
    <location>
        <begin position="1040"/>
        <end position="1137"/>
    </location>
</feature>
<evidence type="ECO:0000313" key="9">
    <source>
        <dbReference type="Proteomes" id="UP000323011"/>
    </source>
</evidence>
<feature type="compositionally biased region" description="Low complexity" evidence="4">
    <location>
        <begin position="1333"/>
        <end position="1350"/>
    </location>
</feature>
<dbReference type="SUPFAM" id="SSF50978">
    <property type="entry name" value="WD40 repeat-like"/>
    <property type="match status" value="2"/>
</dbReference>
<feature type="region of interest" description="Disordered" evidence="4">
    <location>
        <begin position="3479"/>
        <end position="3557"/>
    </location>
</feature>
<comment type="caution">
    <text evidence="8">The sequence shown here is derived from an EMBL/GenBank/DDBJ whole genome shotgun (WGS) entry which is preliminary data.</text>
</comment>
<feature type="region of interest" description="Disordered" evidence="4">
    <location>
        <begin position="1611"/>
        <end position="1676"/>
    </location>
</feature>
<dbReference type="GO" id="GO:0000722">
    <property type="term" value="P:telomere maintenance via recombination"/>
    <property type="evidence" value="ECO:0007669"/>
    <property type="project" value="TreeGrafter"/>
</dbReference>
<dbReference type="InterPro" id="IPR041664">
    <property type="entry name" value="AAA_16"/>
</dbReference>
<evidence type="ECO:0000256" key="1">
    <source>
        <dbReference type="ARBA" id="ARBA00022574"/>
    </source>
</evidence>
<feature type="compositionally biased region" description="Basic and acidic residues" evidence="4">
    <location>
        <begin position="4329"/>
        <end position="4345"/>
    </location>
</feature>
<feature type="region of interest" description="Disordered" evidence="4">
    <location>
        <begin position="2579"/>
        <end position="2610"/>
    </location>
</feature>
<feature type="compositionally biased region" description="Basic and acidic residues" evidence="4">
    <location>
        <begin position="128"/>
        <end position="138"/>
    </location>
</feature>
<feature type="compositionally biased region" description="Acidic residues" evidence="4">
    <location>
        <begin position="4279"/>
        <end position="4328"/>
    </location>
</feature>
<feature type="region of interest" description="Disordered" evidence="4">
    <location>
        <begin position="4258"/>
        <end position="4345"/>
    </location>
</feature>
<evidence type="ECO:0000256" key="4">
    <source>
        <dbReference type="SAM" id="MobiDB-lite"/>
    </source>
</evidence>
<feature type="compositionally biased region" description="Low complexity" evidence="4">
    <location>
        <begin position="2697"/>
        <end position="2707"/>
    </location>
</feature>
<dbReference type="GO" id="GO:0003720">
    <property type="term" value="F:telomerase activity"/>
    <property type="evidence" value="ECO:0007669"/>
    <property type="project" value="TreeGrafter"/>
</dbReference>
<keyword evidence="2" id="KW-0677">Repeat</keyword>
<feature type="domain" description="Orc1-like AAA ATPase" evidence="5">
    <location>
        <begin position="651"/>
        <end position="785"/>
    </location>
</feature>
<dbReference type="InterPro" id="IPR015943">
    <property type="entry name" value="WD40/YVTN_repeat-like_dom_sf"/>
</dbReference>
<feature type="compositionally biased region" description="Low complexity" evidence="4">
    <location>
        <begin position="3495"/>
        <end position="3519"/>
    </location>
</feature>
<gene>
    <name evidence="8" type="ORF">FNF29_00614</name>
</gene>
<feature type="region of interest" description="Disordered" evidence="4">
    <location>
        <begin position="3283"/>
        <end position="3319"/>
    </location>
</feature>
<feature type="region of interest" description="Disordered" evidence="4">
    <location>
        <begin position="1"/>
        <end position="71"/>
    </location>
</feature>
<dbReference type="SMART" id="SM00320">
    <property type="entry name" value="WD40"/>
    <property type="match status" value="10"/>
</dbReference>
<dbReference type="PROSITE" id="PS50294">
    <property type="entry name" value="WD_REPEATS_REGION"/>
    <property type="match status" value="3"/>
</dbReference>
<dbReference type="Proteomes" id="UP000323011">
    <property type="component" value="Unassembled WGS sequence"/>
</dbReference>
<evidence type="ECO:0000259" key="5">
    <source>
        <dbReference type="Pfam" id="PF13191"/>
    </source>
</evidence>
<feature type="domain" description="LSDAT prokaryote" evidence="7">
    <location>
        <begin position="4002"/>
        <end position="4097"/>
    </location>
</feature>
<feature type="repeat" description="WD" evidence="3">
    <location>
        <begin position="2363"/>
        <end position="2395"/>
    </location>
</feature>
<dbReference type="InterPro" id="IPR025139">
    <property type="entry name" value="DUF4062"/>
</dbReference>
<feature type="compositionally biased region" description="Low complexity" evidence="4">
    <location>
        <begin position="3667"/>
        <end position="3679"/>
    </location>
</feature>
<feature type="compositionally biased region" description="Basic residues" evidence="4">
    <location>
        <begin position="2478"/>
        <end position="2488"/>
    </location>
</feature>
<feature type="compositionally biased region" description="Polar residues" evidence="4">
    <location>
        <begin position="1378"/>
        <end position="1408"/>
    </location>
</feature>
<dbReference type="PROSITE" id="PS00678">
    <property type="entry name" value="WD_REPEATS_1"/>
    <property type="match status" value="1"/>
</dbReference>
<feature type="region of interest" description="Disordered" evidence="4">
    <location>
        <begin position="3738"/>
        <end position="3772"/>
    </location>
</feature>
<feature type="compositionally biased region" description="Basic residues" evidence="4">
    <location>
        <begin position="3075"/>
        <end position="3086"/>
    </location>
</feature>
<feature type="compositionally biased region" description="Basic and acidic residues" evidence="4">
    <location>
        <begin position="14"/>
        <end position="25"/>
    </location>
</feature>
<feature type="compositionally biased region" description="Basic residues" evidence="4">
    <location>
        <begin position="1894"/>
        <end position="1909"/>
    </location>
</feature>
<feature type="region of interest" description="Disordered" evidence="4">
    <location>
        <begin position="2624"/>
        <end position="2778"/>
    </location>
</feature>
<feature type="domain" description="DUF4062" evidence="6">
    <location>
        <begin position="406"/>
        <end position="492"/>
    </location>
</feature>
<feature type="compositionally biased region" description="Gly residues" evidence="4">
    <location>
        <begin position="3055"/>
        <end position="3065"/>
    </location>
</feature>
<feature type="region of interest" description="Disordered" evidence="4">
    <location>
        <begin position="1327"/>
        <end position="1364"/>
    </location>
</feature>
<dbReference type="GO" id="GO:0005697">
    <property type="term" value="C:telomerase holoenzyme complex"/>
    <property type="evidence" value="ECO:0007669"/>
    <property type="project" value="TreeGrafter"/>
</dbReference>
<organism evidence="8 9">
    <name type="scientific">Cafeteria roenbergensis</name>
    <name type="common">Marine flagellate</name>
    <dbReference type="NCBI Taxonomy" id="33653"/>
    <lineage>
        <taxon>Eukaryota</taxon>
        <taxon>Sar</taxon>
        <taxon>Stramenopiles</taxon>
        <taxon>Bigyra</taxon>
        <taxon>Opalozoa</taxon>
        <taxon>Bicosoecida</taxon>
        <taxon>Cafeteriaceae</taxon>
        <taxon>Cafeteria</taxon>
    </lineage>
</organism>
<evidence type="ECO:0008006" key="10">
    <source>
        <dbReference type="Google" id="ProtNLM"/>
    </source>
</evidence>
<dbReference type="Pfam" id="PF13271">
    <property type="entry name" value="DUF4062"/>
    <property type="match status" value="1"/>
</dbReference>
<dbReference type="GO" id="GO:0070034">
    <property type="term" value="F:telomerase RNA binding"/>
    <property type="evidence" value="ECO:0007669"/>
    <property type="project" value="TreeGrafter"/>
</dbReference>
<proteinExistence type="predicted"/>
<evidence type="ECO:0000256" key="3">
    <source>
        <dbReference type="PROSITE-ProRule" id="PRU00221"/>
    </source>
</evidence>
<feature type="compositionally biased region" description="Basic residues" evidence="4">
    <location>
        <begin position="352"/>
        <end position="363"/>
    </location>
</feature>
<feature type="compositionally biased region" description="Low complexity" evidence="4">
    <location>
        <begin position="4259"/>
        <end position="4278"/>
    </location>
</feature>
<feature type="region of interest" description="Disordered" evidence="4">
    <location>
        <begin position="1378"/>
        <end position="1427"/>
    </location>
</feature>
<dbReference type="Gene3D" id="3.40.50.300">
    <property type="entry name" value="P-loop containing nucleotide triphosphate hydrolases"/>
    <property type="match status" value="1"/>
</dbReference>
<feature type="repeat" description="WD" evidence="3">
    <location>
        <begin position="2320"/>
        <end position="2362"/>
    </location>
</feature>
<feature type="compositionally biased region" description="Low complexity" evidence="4">
    <location>
        <begin position="277"/>
        <end position="293"/>
    </location>
</feature>
<feature type="region of interest" description="Disordered" evidence="4">
    <location>
        <begin position="116"/>
        <end position="380"/>
    </location>
</feature>
<evidence type="ECO:0000259" key="6">
    <source>
        <dbReference type="Pfam" id="PF13271"/>
    </source>
</evidence>
<feature type="compositionally biased region" description="Basic and acidic residues" evidence="4">
    <location>
        <begin position="2512"/>
        <end position="2523"/>
    </location>
</feature>
<accession>A0A5A8CVS2</accession>
<evidence type="ECO:0000256" key="2">
    <source>
        <dbReference type="ARBA" id="ARBA00022737"/>
    </source>
</evidence>
<feature type="region of interest" description="Disordered" evidence="4">
    <location>
        <begin position="2257"/>
        <end position="2295"/>
    </location>
</feature>
<feature type="region of interest" description="Disordered" evidence="4">
    <location>
        <begin position="2506"/>
        <end position="2532"/>
    </location>
</feature>
<keyword evidence="1 3" id="KW-0853">WD repeat</keyword>
<feature type="compositionally biased region" description="Low complexity" evidence="4">
    <location>
        <begin position="116"/>
        <end position="127"/>
    </location>
</feature>
<dbReference type="EMBL" id="VLTN01000002">
    <property type="protein sequence ID" value="KAA0157262.1"/>
    <property type="molecule type" value="Genomic_DNA"/>
</dbReference>
<feature type="repeat" description="WD" evidence="3">
    <location>
        <begin position="1833"/>
        <end position="1874"/>
    </location>
</feature>
<feature type="compositionally biased region" description="Basic and acidic residues" evidence="4">
    <location>
        <begin position="2436"/>
        <end position="2455"/>
    </location>
</feature>
<feature type="compositionally biased region" description="Polar residues" evidence="4">
    <location>
        <begin position="197"/>
        <end position="208"/>
    </location>
</feature>
<feature type="compositionally biased region" description="Low complexity" evidence="4">
    <location>
        <begin position="2456"/>
        <end position="2468"/>
    </location>
</feature>
<protein>
    <recommendedName>
        <fullName evidence="10">AAA+ ATPase domain-containing protein</fullName>
    </recommendedName>
</protein>
<feature type="compositionally biased region" description="Basic and acidic residues" evidence="4">
    <location>
        <begin position="364"/>
        <end position="380"/>
    </location>
</feature>
<keyword evidence="9" id="KW-1185">Reference proteome</keyword>
<feature type="region of interest" description="Disordered" evidence="4">
    <location>
        <begin position="1894"/>
        <end position="1930"/>
    </location>
</feature>
<dbReference type="InterPro" id="IPR001680">
    <property type="entry name" value="WD40_rpt"/>
</dbReference>
<dbReference type="PANTHER" id="PTHR44791">
    <property type="entry name" value="TELOMERASE PROTEIN COMPONENT 1 TEP1"/>
    <property type="match status" value="1"/>
</dbReference>
<feature type="region of interest" description="Disordered" evidence="4">
    <location>
        <begin position="3037"/>
        <end position="3138"/>
    </location>
</feature>
<feature type="region of interest" description="Disordered" evidence="4">
    <location>
        <begin position="3191"/>
        <end position="3219"/>
    </location>
</feature>
<evidence type="ECO:0000313" key="8">
    <source>
        <dbReference type="EMBL" id="KAA0157262.1"/>
    </source>
</evidence>
<evidence type="ECO:0000259" key="7">
    <source>
        <dbReference type="Pfam" id="PF18171"/>
    </source>
</evidence>
<dbReference type="Pfam" id="PF00400">
    <property type="entry name" value="WD40"/>
    <property type="match status" value="5"/>
</dbReference>
<sequence length="4345" mass="449283">MRRRGFASSSPDSSGREGRGSEQRRPATSGMAGTLFSDEGALADLVADVEQQSAPPSERSDSESGIDMAMRAELSSLTQQLIHAGIGFTFDPGLMGAEEGWDPLLEPAFPWDAVEAISAPEEPAEAGAGRDKAEEPERSAALSGQGVEDEGADAAGVGAGATAADNDSSGTNVTEAGSGDEDKSEASDEESAAASSQRDGSSGLQSPRSMLKGRSGDLATVAEEGGAGTSPARRGAEGRLEGLRPPNVITQLSPRPDGVSPAVSGDTNDSGALSRRAPVALSASGARAATGSSFDKQGGVVDLSGASGPPPGVGPIVADAGTGRAEADASAPASPGPQAIRRSRTSADSKASRSKAAKAKRNERKREAERQQEAREREGMMAEEWVSARASWWGSSSGDGKWKTVRVFISSTFGDMMGERDALTRNVFPQLNSMIKSRRVRCLPVDLRWGLSSLDTSDEGLGALEHCLLEIEASRPFFLYLAGDRYGWTPPTYRVSDDPRFAWCKSFEAGHSITDLEVQSGFLRKPYTPVHAWMYRRRPDFLVDVCDEDEQRMFQFDYAAGGPEERMQRALWRDIHDHPFAKTRDYSCVYGGKDEEGKPHVRGLEQFERDVLHDIYESICMEFPPPPPPPSPLHVERAFHDHFVQQRAASFIGRQGIIDVLTAHANGDCSGSSLPFVVVGAPGSGKTSLVCKFAKQYSEAAGPSAATLVVHIVSASPTSTEIREVLLRLCHELVECLQLDWDPANDSADYQTVKELFAETLKMAGREALARHSRVLVVMDAINQLNPYNGAHMVDWFPLFAPPGVRAVLSTTPESAALTALQRRDPPPKQLTVPGLSEPERREIVVTQLREYRKKLLPYQLDLVLAKQDSFKPLYLLTLCEELRLQAQYGRDGTGVDDKIREMPAQVRALMDEVLKRIERDIATWARTSGSALVGLRVPRAPTVGTPRQSASEGGDDDARSAGGSGSQAEWWASNASVATGADASEGGRRKGGAVTASGSGGSAIGDPKGRRGSVASSIASRRTPRINSGKAFTALRIEEGAAEDDQSVQMQSPAGDGEMPLPVAQGAAADLPGRTGSGRSGSVGASRSSSTPAAQGERDDEDGEGSEGGPEGTDAGSGTLAGRQTATPLHDDGNDETNLMALGRRLVRDALTLLECSRHGLSESELLELLAPPGRERLPPVAWARLYRTLEVYLRPQDEGGEGIIGFFHQQIRFAVRRRYLSHSRDAEPRVMERLAHYCEAKADPTGDGRWLGKSQRHFDDLVFYQLGAHDYLGLQRTLGNIRFIEAKVAFGGATAEHLLRDYFQAQDCLRTVKFSLLRDRLAGAPLRQRKSATSSPRASRSSPVATSARGGGGGTSGGFSVASGPTSVAGTASATLSLVPSSPGSRQVTRSGNQASPRTPSSSGSGKQLVAAASDGSASGQGGPPVVRLSRTGVVSHYDSFRVFVSGHQALLAAFARLTLQFALSQPDDTAPHVAAAAVVESHLRSLTLEMETREKSARDRAAFEVRRLRKAEWLAQRIALHVRDDLRAWAAAGFAPAQVSAMASADAIAADELGQGLEGWEALGAVRKPDAGSSGSPFSPAPLAAAAAEADPWVVAAAAARVARLAQQARSRDSAPSRPPKLGHASASAGGPSSRRFSSRTGSATPRSSSSSASKRATSGGSTPSARSRRRNTAVLPGAVAVSRAAAAGMLAAGLHPCWPVTAGTAAALELMPVAVANLEQALCRLRWELSRASDGLTMRNMPRRYCEFVNKPRHNRIVADFAGFSSEITTLAMPSLGSVTRSGAAPPSTPTADGEAGANTGMIIAIGFKDGAVQLVDAATGETKSELRVGGHSGPVSALVFAGDGQRLASGGNDSRVVIWDVGGQSKLADVSEHTAAVTSALWIETRGHRPAAGHARHGSSRHSVRSGAGRRGPRGTSRRKRSTAVGRGSRILLTASMDRSLCLSQELAGSRSMAASKAGPETRYELLRRIKMSSNPVLSLAFAQATLTVAAGHMDGRVSIFDASAPTLGLVPLQSWSANRLAGVVRLQYSTDGTVLATGGLDGKIRLFSSRGEGEGSSSGDEASPADGRGHARSSTSGAALARGAAGRAAAAAMLRAPSDADEEEDAAADVVWHERPMKWQAPSSLSGLHFSEDGKRLAVSCLERKATVLRVSDGAEELALTGHASAVTAAMFWPGSNDRLVTASKDKTVKCWDAGGVTSLGVGQLAVRKALPETIALDTMRAIAAAHVNAMSPERQETGRGSPRRARRFVLPDSHSDESGSAGIGAGSGSAPRVGPAPTAGSPVTSTPGSVVPMSVAAAAATVTSSRTATRAPRGGHAVRVTAACVCPDGSLRAVTGDADGDIKVWDGASGDELAVLLGHAAAISVLHWTRNGAILVSADAGGTCFVWDGLRLTHKVIVPVAIGVAITSVTTSTFPTSLVEGRPHPLPSRRAERERNRQRELARRERARAAGASSGSDSASSVSTGDEGKGAAKKGGRHGHHRSFKLTGAAAAVLSLTGPIPGAAKTRDQERADARAARRHRREERSRLRERKVMVIVGLADGRVVGFDPSNGMPWTRLIDAVGVLQAPDFGAGDGVRDSPMRGASRRTGRRASTGMAQTSPEASTAVCALRIVGPSRGAVPSSSAPAPLCSGTIGPPVPPPPGMAEDPSASSGPHGSKVPSGVGGRGGLGTGATSSVSALGAAPLGRGTSSRASMASVRSGSGGGGAKRRGGPRASDADDADGPASGGGRSVSADAGGARRSSDAERRAAAGPTSWLEYTSTEDPPEQVRGITPMNRVSRLFILTRSGSLAVLQLSSMEVVHRETMSEDAGPLGKAVASLADADIAPDASRVAMAPNNPLGDSVGLGDRSGTEVPRLVVGPAASLFRSERAPVRPLVGQLDEDDLAGARAAAEADELAGRRPVAGKRLSTATGAGTGSVLGAGVGGTSAAPGAAAAAKGAAASGAGQLASSAVEDVTAQAGEAESKGDDASEARPAEPWVSRISFSLDGTLLAAGLKSREVVVVDPSRPGMGPVFEFVTVGAVSAVAAGHGVMPWPDPESGDDDDEGGGGGADAAGGEVGDEEDRAVVMRRLRAKHQRRASIGSTGAGGPGGDRAELRPTRGRRGSGLALVESGSSQGGRGHPSAPLHRMGVSGRISGPEDTGTLVNLEAVAAAAEEPPQSDDETPEDIARDMAAADVAMAATAGPDGAMGGDGGAGGRRAHRKKSSKGLLRDAEQEHRLRDLELSGVGLSEQRLLAGDGEGRMGIVVAGDATGQVFIIALVDVLRVAEARRLKDAVASQQEARRKAREQRAEAETRRRDAEEAERRRRLESIRHAPPAEALRFAADRVACAILPPRRLRPSEARDRQLFAECMAMLGMDAGLLPPHEVARVREALPEGGDVAGCWALLRAAERRAIALVAFRAQERAEASGEGAADPGAGVLALATSDLATRVSAEAVGGPLTVCEVPALQGLEAQDCLVERLAASPVSFAGAKRPGKRGSSGGRTGRLSGTRLGALVPGSAGSRFVVAAGASGGGGGPGSKRQHTPSRPPAGPPPDASGGGGGDGAASFDEATQSALAVISRGMSPVDVAAVALEVVATGQEGPMPPLTVWEAAAAAECFGVPLGDMGVSLRSAVALAGQWRSAAEAVLGFECPARDWSSPIDNGDMPAELATTRRQASSAPGAAGSSSPAAALPEHVFVPSLLRGAPPLPSPFSVESCVALAAHFGDLPDEPPSAAAAAAAGSSGAAAAGSKERLRPESPATALSAKRGGRKASSRYAPHPPIVAKPRTKVVVAFGRVISSPSGRPPTAGSAAIGPGSPAAGQRAAAGPPRPVVDPRQLALARQALFRSRFFARPRALLCVFGGAGGLHDLLVPELRSIIRRGAVTAAIATGAMLLDGGTKAGVMDMVGQAMIGRPAGCLRALGVAPDGVVDKPQVVGSTEAEAAKAEEESKAAAAAAAAAKAAAAGEIKSDADRKAMEERSILERLLGERRRKKKVEEEAAAKAARAPTLWKCDLEPNHPSFLLTPSSEWGSETSTMATGIAVLRHKLPTVAVLANGGLIAKQEALTVVRSRVPLVVLAGSGRLADTIAKHAIARAQAEGHTLCSLADATQDASRVAAQAEGAAAGGASDRDAAAAPDPGSLVKKVKAWRDTPEGQRLAEEDPPLAEVAAYGDLHVLSISEPPHVLQDLIVALVDRERRRELAAVGRWRESGLRGSGRDTEVARRVAWQSLPVPLLVCAGAASGSGSGASRLGGMDQWRVHDRYGSLARSGGSQAGEARAGAAAGASGDEEDANEGDHGGDDEEDDDGDGDADDDEESDGEDEDEDAEEGDEVGDEAQGEKDEVLVHRSGSDEA</sequence>
<feature type="compositionally biased region" description="Pro residues" evidence="4">
    <location>
        <begin position="3536"/>
        <end position="3545"/>
    </location>
</feature>
<dbReference type="InterPro" id="IPR052652">
    <property type="entry name" value="Telomerase_Complex_Comp"/>
</dbReference>
<feature type="region of interest" description="Disordered" evidence="4">
    <location>
        <begin position="2053"/>
        <end position="2085"/>
    </location>
</feature>
<feature type="compositionally biased region" description="Low complexity" evidence="4">
    <location>
        <begin position="1626"/>
        <end position="1665"/>
    </location>
</feature>
<feature type="compositionally biased region" description="Basic and acidic residues" evidence="4">
    <location>
        <begin position="3296"/>
        <end position="3319"/>
    </location>
</feature>
<feature type="compositionally biased region" description="Gly residues" evidence="4">
    <location>
        <begin position="3195"/>
        <end position="3205"/>
    </location>
</feature>
<dbReference type="Pfam" id="PF18171">
    <property type="entry name" value="LSDAT_prok"/>
    <property type="match status" value="2"/>
</dbReference>
<feature type="repeat" description="WD" evidence="3">
    <location>
        <begin position="2166"/>
        <end position="2199"/>
    </location>
</feature>
<feature type="compositionally biased region" description="Gly residues" evidence="4">
    <location>
        <begin position="2669"/>
        <end position="2678"/>
    </location>
</feature>
<dbReference type="InterPro" id="IPR019775">
    <property type="entry name" value="WD40_repeat_CS"/>
</dbReference>
<feature type="region of interest" description="Disordered" evidence="4">
    <location>
        <begin position="2960"/>
        <end position="2982"/>
    </location>
</feature>
<feature type="compositionally biased region" description="Low complexity" evidence="4">
    <location>
        <begin position="153"/>
        <end position="165"/>
    </location>
</feature>
<dbReference type="PROSITE" id="PS50082">
    <property type="entry name" value="WD_REPEATS_2"/>
    <property type="match status" value="4"/>
</dbReference>